<reference evidence="2 3" key="1">
    <citation type="submission" date="2020-03" db="EMBL/GenBank/DDBJ databases">
        <title>Complete genome sequence of Monaibacterium sp. ALG8 with diverse plasmids.</title>
        <authorList>
            <person name="Sun C."/>
        </authorList>
    </citation>
    <scope>NUCLEOTIDE SEQUENCE [LARGE SCALE GENOMIC DNA]</scope>
    <source>
        <strain evidence="2 3">ALG8</strain>
    </source>
</reference>
<dbReference type="InterPro" id="IPR008869">
    <property type="entry name" value="MlaC/ttg2D"/>
</dbReference>
<evidence type="ECO:0000313" key="2">
    <source>
        <dbReference type="EMBL" id="QIK39360.1"/>
    </source>
</evidence>
<protein>
    <submittedName>
        <fullName evidence="2">ABC transporter substrate-binding protein</fullName>
    </submittedName>
</protein>
<dbReference type="Pfam" id="PF05494">
    <property type="entry name" value="MlaC"/>
    <property type="match status" value="1"/>
</dbReference>
<name>A0A6G7VHI8_9RHOB</name>
<dbReference type="AlphaFoldDB" id="A0A6G7VHI8"/>
<feature type="signal peptide" evidence="1">
    <location>
        <begin position="1"/>
        <end position="25"/>
    </location>
</feature>
<dbReference type="Gene3D" id="3.10.450.710">
    <property type="entry name" value="Tgt2/MlaC"/>
    <property type="match status" value="1"/>
</dbReference>
<accession>A0A6G7VHI8</accession>
<dbReference type="PANTHER" id="PTHR36573">
    <property type="entry name" value="INTERMEMBRANE PHOSPHOLIPID TRANSPORT SYSTEM BINDING PROTEIN MLAC"/>
    <property type="match status" value="1"/>
</dbReference>
<evidence type="ECO:0000256" key="1">
    <source>
        <dbReference type="SAM" id="SignalP"/>
    </source>
</evidence>
<dbReference type="KEGG" id="mon:G8E03_00465"/>
<proteinExistence type="predicted"/>
<feature type="chain" id="PRO_5026032588" evidence="1">
    <location>
        <begin position="26"/>
        <end position="198"/>
    </location>
</feature>
<gene>
    <name evidence="2" type="ORF">G8E03_00465</name>
</gene>
<keyword evidence="1" id="KW-0732">Signal</keyword>
<dbReference type="InterPro" id="IPR042245">
    <property type="entry name" value="Tgt2/MlaC_sf"/>
</dbReference>
<dbReference type="Proteomes" id="UP000500791">
    <property type="component" value="Chromosome"/>
</dbReference>
<sequence length="198" mass="21099">MFILKSARATMLAAAMATLPISAQALTPQEATALTNTIADEVEGYVNSDMSLAQKQAAFRQTMDRYADTSAIGRYVLGVAWRSATPAQQEAFTTAFAEYLANKYGSQFSGYEGGEITIGSANDLGNRGIVVESTVTRPGSSPFIVQWQFSDRSGQPLLIDIVAEGVSMLTTERSAIASMLDRRNGDLDALIADLPTAG</sequence>
<keyword evidence="3" id="KW-1185">Reference proteome</keyword>
<dbReference type="PANTHER" id="PTHR36573:SF1">
    <property type="entry name" value="INTERMEMBRANE PHOSPHOLIPID TRANSPORT SYSTEM BINDING PROTEIN MLAC"/>
    <property type="match status" value="1"/>
</dbReference>
<organism evidence="2 3">
    <name type="scientific">Pontivivens nitratireducens</name>
    <dbReference type="NCBI Taxonomy" id="2758038"/>
    <lineage>
        <taxon>Bacteria</taxon>
        <taxon>Pseudomonadati</taxon>
        <taxon>Pseudomonadota</taxon>
        <taxon>Alphaproteobacteria</taxon>
        <taxon>Rhodobacterales</taxon>
        <taxon>Paracoccaceae</taxon>
        <taxon>Pontivivens</taxon>
    </lineage>
</organism>
<evidence type="ECO:0000313" key="3">
    <source>
        <dbReference type="Proteomes" id="UP000500791"/>
    </source>
</evidence>
<dbReference type="EMBL" id="CP049811">
    <property type="protein sequence ID" value="QIK39360.1"/>
    <property type="molecule type" value="Genomic_DNA"/>
</dbReference>